<evidence type="ECO:0000313" key="11">
    <source>
        <dbReference type="Proteomes" id="UP000237347"/>
    </source>
</evidence>
<comment type="subcellular location">
    <subcellularLocation>
        <location evidence="1">Secreted</location>
        <location evidence="1">Cell wall</location>
    </subcellularLocation>
</comment>
<dbReference type="PANTHER" id="PTHR31321">
    <property type="entry name" value="ACYL-COA THIOESTER HYDROLASE YBHC-RELATED"/>
    <property type="match status" value="1"/>
</dbReference>
<evidence type="ECO:0000256" key="8">
    <source>
        <dbReference type="SAM" id="SignalP"/>
    </source>
</evidence>
<feature type="chain" id="PRO_5043721180" description="pectinesterase" evidence="8">
    <location>
        <begin position="24"/>
        <end position="260"/>
    </location>
</feature>
<evidence type="ECO:0000256" key="3">
    <source>
        <dbReference type="ARBA" id="ARBA00008891"/>
    </source>
</evidence>
<organism evidence="10 11">
    <name type="scientific">Quercus suber</name>
    <name type="common">Cork oak</name>
    <dbReference type="NCBI Taxonomy" id="58331"/>
    <lineage>
        <taxon>Eukaryota</taxon>
        <taxon>Viridiplantae</taxon>
        <taxon>Streptophyta</taxon>
        <taxon>Embryophyta</taxon>
        <taxon>Tracheophyta</taxon>
        <taxon>Spermatophyta</taxon>
        <taxon>Magnoliopsida</taxon>
        <taxon>eudicotyledons</taxon>
        <taxon>Gunneridae</taxon>
        <taxon>Pentapetalae</taxon>
        <taxon>rosids</taxon>
        <taxon>fabids</taxon>
        <taxon>Fagales</taxon>
        <taxon>Fagaceae</taxon>
        <taxon>Quercus</taxon>
    </lineage>
</organism>
<dbReference type="InterPro" id="IPR012334">
    <property type="entry name" value="Pectin_lyas_fold"/>
</dbReference>
<evidence type="ECO:0000256" key="5">
    <source>
        <dbReference type="ARBA" id="ARBA00022512"/>
    </source>
</evidence>
<feature type="non-terminal residue" evidence="10">
    <location>
        <position position="260"/>
    </location>
</feature>
<evidence type="ECO:0000256" key="2">
    <source>
        <dbReference type="ARBA" id="ARBA00005184"/>
    </source>
</evidence>
<protein>
    <recommendedName>
        <fullName evidence="4">pectinesterase</fullName>
        <ecNumber evidence="4">3.1.1.11</ecNumber>
    </recommendedName>
</protein>
<keyword evidence="7" id="KW-0063">Aspartyl esterase</keyword>
<accession>A0AAW0M7E0</accession>
<evidence type="ECO:0000256" key="6">
    <source>
        <dbReference type="ARBA" id="ARBA00022801"/>
    </source>
</evidence>
<dbReference type="InterPro" id="IPR000070">
    <property type="entry name" value="Pectinesterase_cat"/>
</dbReference>
<keyword evidence="5" id="KW-0134">Cell wall</keyword>
<dbReference type="EMBL" id="PKMF04000010">
    <property type="protein sequence ID" value="KAK7859830.1"/>
    <property type="molecule type" value="Genomic_DNA"/>
</dbReference>
<dbReference type="Gene3D" id="2.160.20.10">
    <property type="entry name" value="Single-stranded right-handed beta-helix, Pectin lyase-like"/>
    <property type="match status" value="2"/>
</dbReference>
<evidence type="ECO:0000256" key="4">
    <source>
        <dbReference type="ARBA" id="ARBA00013229"/>
    </source>
</evidence>
<dbReference type="Proteomes" id="UP000237347">
    <property type="component" value="Unassembled WGS sequence"/>
</dbReference>
<keyword evidence="8" id="KW-0732">Signal</keyword>
<evidence type="ECO:0000256" key="7">
    <source>
        <dbReference type="ARBA" id="ARBA00023085"/>
    </source>
</evidence>
<keyword evidence="5" id="KW-0964">Secreted</keyword>
<dbReference type="GO" id="GO:0030599">
    <property type="term" value="F:pectinesterase activity"/>
    <property type="evidence" value="ECO:0007669"/>
    <property type="project" value="UniProtKB-EC"/>
</dbReference>
<dbReference type="PANTHER" id="PTHR31321:SF85">
    <property type="entry name" value="PECTINESTERASE CATALYTIC DOMAIN-CONTAINING PROTEIN"/>
    <property type="match status" value="1"/>
</dbReference>
<proteinExistence type="inferred from homology"/>
<feature type="domain" description="Pectinesterase catalytic" evidence="9">
    <location>
        <begin position="32"/>
        <end position="165"/>
    </location>
</feature>
<dbReference type="SUPFAM" id="SSF51126">
    <property type="entry name" value="Pectin lyase-like"/>
    <property type="match status" value="1"/>
</dbReference>
<gene>
    <name evidence="10" type="primary">PME55_1</name>
    <name evidence="10" type="ORF">CFP56_002226</name>
</gene>
<dbReference type="EC" id="3.1.1.11" evidence="4"/>
<dbReference type="AlphaFoldDB" id="A0AAW0M7E0"/>
<keyword evidence="6" id="KW-0378">Hydrolase</keyword>
<evidence type="ECO:0000259" key="9">
    <source>
        <dbReference type="Pfam" id="PF01095"/>
    </source>
</evidence>
<reference evidence="10 11" key="1">
    <citation type="journal article" date="2018" name="Sci. Data">
        <title>The draft genome sequence of cork oak.</title>
        <authorList>
            <person name="Ramos A.M."/>
            <person name="Usie A."/>
            <person name="Barbosa P."/>
            <person name="Barros P.M."/>
            <person name="Capote T."/>
            <person name="Chaves I."/>
            <person name="Simoes F."/>
            <person name="Abreu I."/>
            <person name="Carrasquinho I."/>
            <person name="Faro C."/>
            <person name="Guimaraes J.B."/>
            <person name="Mendonca D."/>
            <person name="Nobrega F."/>
            <person name="Rodrigues L."/>
            <person name="Saibo N.J.M."/>
            <person name="Varela M.C."/>
            <person name="Egas C."/>
            <person name="Matos J."/>
            <person name="Miguel C.M."/>
            <person name="Oliveira M.M."/>
            <person name="Ricardo C.P."/>
            <person name="Goncalves S."/>
        </authorList>
    </citation>
    <scope>NUCLEOTIDE SEQUENCE [LARGE SCALE GENOMIC DNA]</scope>
    <source>
        <strain evidence="11">cv. HL8</strain>
    </source>
</reference>
<keyword evidence="11" id="KW-1185">Reference proteome</keyword>
<sequence length="260" mass="29590">MQSPAFIFYSTLTLFLFLNASKTQNESPTKTIVVDQSSKGQFTTVQKAIDSIPSNNKQWTIIHLNAGVYKEKVMILKEKLFIILKGMGKSSTVIEWGDSGNFMESSTFKLYVPNFMARDITFKNTFDLEMVDDVMTTFTRAPAALLYADKASFYNCGFVGIQDTLTDLNSEIHVNAKSVGLFNAYITAQGRDSDKETNGFVFKYCKESITYAMVDCYGPGANKSKRVKWEKTLLSEEMKKFIYAKLFLNQENWIEEQLKH</sequence>
<comment type="similarity">
    <text evidence="3">Belongs to the pectinesterase family.</text>
</comment>
<dbReference type="GO" id="GO:0045490">
    <property type="term" value="P:pectin catabolic process"/>
    <property type="evidence" value="ECO:0007669"/>
    <property type="project" value="TreeGrafter"/>
</dbReference>
<name>A0AAW0M7E0_QUESU</name>
<comment type="caution">
    <text evidence="10">The sequence shown here is derived from an EMBL/GenBank/DDBJ whole genome shotgun (WGS) entry which is preliminary data.</text>
</comment>
<dbReference type="InterPro" id="IPR011050">
    <property type="entry name" value="Pectin_lyase_fold/virulence"/>
</dbReference>
<feature type="signal peptide" evidence="8">
    <location>
        <begin position="1"/>
        <end position="23"/>
    </location>
</feature>
<evidence type="ECO:0000313" key="10">
    <source>
        <dbReference type="EMBL" id="KAK7859830.1"/>
    </source>
</evidence>
<dbReference type="Pfam" id="PF01095">
    <property type="entry name" value="Pectinesterase"/>
    <property type="match status" value="1"/>
</dbReference>
<evidence type="ECO:0000256" key="1">
    <source>
        <dbReference type="ARBA" id="ARBA00004191"/>
    </source>
</evidence>
<dbReference type="GO" id="GO:0042545">
    <property type="term" value="P:cell wall modification"/>
    <property type="evidence" value="ECO:0007669"/>
    <property type="project" value="InterPro"/>
</dbReference>
<comment type="pathway">
    <text evidence="2">Glycan metabolism; pectin degradation; 2-dehydro-3-deoxy-D-gluconate from pectin: step 1/5.</text>
</comment>